<dbReference type="CDD" id="cd00130">
    <property type="entry name" value="PAS"/>
    <property type="match status" value="2"/>
</dbReference>
<dbReference type="Pfam" id="PF00512">
    <property type="entry name" value="HisKA"/>
    <property type="match status" value="1"/>
</dbReference>
<dbReference type="EMBL" id="JAPFQI010000001">
    <property type="protein sequence ID" value="MCW8084766.1"/>
    <property type="molecule type" value="Genomic_DNA"/>
</dbReference>
<dbReference type="InterPro" id="IPR036097">
    <property type="entry name" value="HisK_dim/P_sf"/>
</dbReference>
<evidence type="ECO:0000256" key="3">
    <source>
        <dbReference type="ARBA" id="ARBA00022553"/>
    </source>
</evidence>
<feature type="modified residue" description="4-aspartylphosphate" evidence="4">
    <location>
        <position position="728"/>
    </location>
</feature>
<evidence type="ECO:0000313" key="9">
    <source>
        <dbReference type="EMBL" id="MCW8084766.1"/>
    </source>
</evidence>
<accession>A0ABT3NRH5</accession>
<comment type="caution">
    <text evidence="9">The sequence shown here is derived from an EMBL/GenBank/DDBJ whole genome shotgun (WGS) entry which is preliminary data.</text>
</comment>
<proteinExistence type="predicted"/>
<dbReference type="PROSITE" id="PS50110">
    <property type="entry name" value="RESPONSE_REGULATORY"/>
    <property type="match status" value="1"/>
</dbReference>
<dbReference type="InterPro" id="IPR013656">
    <property type="entry name" value="PAS_4"/>
</dbReference>
<evidence type="ECO:0000256" key="2">
    <source>
        <dbReference type="ARBA" id="ARBA00012438"/>
    </source>
</evidence>
<dbReference type="NCBIfam" id="TIGR00229">
    <property type="entry name" value="sensory_box"/>
    <property type="match status" value="2"/>
</dbReference>
<dbReference type="SMART" id="SM00448">
    <property type="entry name" value="REC"/>
    <property type="match status" value="1"/>
</dbReference>
<evidence type="ECO:0000313" key="10">
    <source>
        <dbReference type="Proteomes" id="UP001526430"/>
    </source>
</evidence>
<feature type="domain" description="PAC" evidence="8">
    <location>
        <begin position="226"/>
        <end position="278"/>
    </location>
</feature>
<dbReference type="RefSeq" id="WP_301588478.1">
    <property type="nucleotide sequence ID" value="NZ_JAPFQI010000001.1"/>
</dbReference>
<dbReference type="PANTHER" id="PTHR43065">
    <property type="entry name" value="SENSOR HISTIDINE KINASE"/>
    <property type="match status" value="1"/>
</dbReference>
<dbReference type="InterPro" id="IPR000700">
    <property type="entry name" value="PAS-assoc_C"/>
</dbReference>
<evidence type="ECO:0000259" key="8">
    <source>
        <dbReference type="PROSITE" id="PS50113"/>
    </source>
</evidence>
<dbReference type="SUPFAM" id="SSF52172">
    <property type="entry name" value="CheY-like"/>
    <property type="match status" value="2"/>
</dbReference>
<dbReference type="CDD" id="cd00082">
    <property type="entry name" value="HisKA"/>
    <property type="match status" value="1"/>
</dbReference>
<dbReference type="Proteomes" id="UP001526430">
    <property type="component" value="Unassembled WGS sequence"/>
</dbReference>
<dbReference type="InterPro" id="IPR011006">
    <property type="entry name" value="CheY-like_superfamily"/>
</dbReference>
<evidence type="ECO:0000256" key="4">
    <source>
        <dbReference type="PROSITE-ProRule" id="PRU00169"/>
    </source>
</evidence>
<reference evidence="9 10" key="1">
    <citation type="submission" date="2022-10" db="EMBL/GenBank/DDBJ databases">
        <title>Roseococcus glaciei nov., sp. nov., isolated from glacier.</title>
        <authorList>
            <person name="Liu Q."/>
            <person name="Xin Y.-H."/>
        </authorList>
    </citation>
    <scope>NUCLEOTIDE SEQUENCE [LARGE SCALE GENOMIC DNA]</scope>
    <source>
        <strain evidence="9 10">MDT2-1-1</strain>
    </source>
</reference>
<dbReference type="InterPro" id="IPR005467">
    <property type="entry name" value="His_kinase_dom"/>
</dbReference>
<dbReference type="SUPFAM" id="SSF55785">
    <property type="entry name" value="PYP-like sensor domain (PAS domain)"/>
    <property type="match status" value="2"/>
</dbReference>
<dbReference type="InterPro" id="IPR003594">
    <property type="entry name" value="HATPase_dom"/>
</dbReference>
<sequence length="805" mass="86347">MAGRLGILAPAGRDSQVVSGILSAAGMDSLVAPDAPSLVALLRRREAGAVIVTEEAMDQEALALLEGWLKQQPPWSDIPVILLTLRREATLPRSHLAERLGNVTLLERPLLPVTLVSSARAALRARARQHEAERQVERLAVQGAQLREERDRTRRYLDVAGVMLLVLDGRGRVAEINPKGVEILGYRSAEDILGRDWFETAVPLAQREARRAIFRGLMAGKRLDIAYQENELLHADGSTRVVAWRNAVLREPDGSFAGLLSSGEDITDRRAAAEALRDLNATLEARVEERTLALASSETRFRGIFDSSFQIVALLSTDGVVQEVNRTALAWAGLSATEIVGRPIWLSPLAAHDAGLSETLRADVERASAGETVRREIEMRGAGDSRSLLDFSLKPLTDEVGCVVSLVAEGRDVTELRTALAQLHETAKIETLGQLTGGVAHDFNNLLTPIIGALDLLRGRHEADARSVKLIGGALQSAERAALLVQRLLSFARRQHLEARPVDIGALVEGMRDLMQRSIGPHITVSVSVGPDLAPARADPNQLELAVLNLAVNARDAMSGGGRLDLRAEMVEAPPRRGDLPPGSYVRLSVSDTGTGMDSATLARAIEPFFTTKGPGKGTGLGLSMVHGLAAQLGGALRLRSTPGEGTTAELWLPVAVGEAESPRSSTDTPVPQPRRAAVLLVDDEDLVRAATADMLREMGHSVTEASSAHAALDLLRGDTRLNLLVSDYLMPQMRGSTLISEARRLRPDLPALLITGYSTLGEGEATSLPRLAKPFRQGDLAREVARLLQGGTVVSLAGHRAAKG</sequence>
<dbReference type="SMART" id="SM00387">
    <property type="entry name" value="HATPase_c"/>
    <property type="match status" value="1"/>
</dbReference>
<gene>
    <name evidence="9" type="ORF">OF850_03930</name>
</gene>
<dbReference type="PROSITE" id="PS50109">
    <property type="entry name" value="HIS_KIN"/>
    <property type="match status" value="1"/>
</dbReference>
<protein>
    <recommendedName>
        <fullName evidence="2">histidine kinase</fullName>
        <ecNumber evidence="2">2.7.13.3</ecNumber>
    </recommendedName>
</protein>
<dbReference type="InterPro" id="IPR004358">
    <property type="entry name" value="Sig_transdc_His_kin-like_C"/>
</dbReference>
<dbReference type="InterPro" id="IPR036890">
    <property type="entry name" value="HATPase_C_sf"/>
</dbReference>
<feature type="domain" description="PAC" evidence="8">
    <location>
        <begin position="373"/>
        <end position="425"/>
    </location>
</feature>
<dbReference type="Gene3D" id="3.40.50.2300">
    <property type="match status" value="1"/>
</dbReference>
<dbReference type="Gene3D" id="1.10.287.130">
    <property type="match status" value="1"/>
</dbReference>
<evidence type="ECO:0000259" key="6">
    <source>
        <dbReference type="PROSITE" id="PS50110"/>
    </source>
</evidence>
<feature type="domain" description="Response regulatory" evidence="6">
    <location>
        <begin position="678"/>
        <end position="789"/>
    </location>
</feature>
<feature type="domain" description="PAS" evidence="7">
    <location>
        <begin position="297"/>
        <end position="342"/>
    </location>
</feature>
<feature type="domain" description="PAS" evidence="7">
    <location>
        <begin position="149"/>
        <end position="190"/>
    </location>
</feature>
<dbReference type="Gene3D" id="3.30.565.10">
    <property type="entry name" value="Histidine kinase-like ATPase, C-terminal domain"/>
    <property type="match status" value="1"/>
</dbReference>
<dbReference type="SUPFAM" id="SSF55874">
    <property type="entry name" value="ATPase domain of HSP90 chaperone/DNA topoisomerase II/histidine kinase"/>
    <property type="match status" value="1"/>
</dbReference>
<dbReference type="EC" id="2.7.13.3" evidence="2"/>
<dbReference type="InterPro" id="IPR003661">
    <property type="entry name" value="HisK_dim/P_dom"/>
</dbReference>
<name>A0ABT3NRH5_9PROT</name>
<dbReference type="PANTHER" id="PTHR43065:SF42">
    <property type="entry name" value="TWO-COMPONENT SENSOR PPRA"/>
    <property type="match status" value="1"/>
</dbReference>
<dbReference type="PROSITE" id="PS50113">
    <property type="entry name" value="PAC"/>
    <property type="match status" value="2"/>
</dbReference>
<keyword evidence="10" id="KW-1185">Reference proteome</keyword>
<feature type="domain" description="Histidine kinase" evidence="5">
    <location>
        <begin position="438"/>
        <end position="657"/>
    </location>
</feature>
<dbReference type="InterPro" id="IPR001789">
    <property type="entry name" value="Sig_transdc_resp-reg_receiver"/>
</dbReference>
<organism evidence="9 10">
    <name type="scientific">Sabulicella glaciei</name>
    <dbReference type="NCBI Taxonomy" id="2984948"/>
    <lineage>
        <taxon>Bacteria</taxon>
        <taxon>Pseudomonadati</taxon>
        <taxon>Pseudomonadota</taxon>
        <taxon>Alphaproteobacteria</taxon>
        <taxon>Acetobacterales</taxon>
        <taxon>Acetobacteraceae</taxon>
        <taxon>Sabulicella</taxon>
    </lineage>
</organism>
<evidence type="ECO:0000259" key="5">
    <source>
        <dbReference type="PROSITE" id="PS50109"/>
    </source>
</evidence>
<dbReference type="SMART" id="SM00388">
    <property type="entry name" value="HisKA"/>
    <property type="match status" value="1"/>
</dbReference>
<dbReference type="Pfam" id="PF08448">
    <property type="entry name" value="PAS_4"/>
    <property type="match status" value="2"/>
</dbReference>
<dbReference type="SUPFAM" id="SSF47384">
    <property type="entry name" value="Homodimeric domain of signal transducing histidine kinase"/>
    <property type="match status" value="1"/>
</dbReference>
<evidence type="ECO:0000256" key="1">
    <source>
        <dbReference type="ARBA" id="ARBA00000085"/>
    </source>
</evidence>
<dbReference type="Gene3D" id="3.30.450.20">
    <property type="entry name" value="PAS domain"/>
    <property type="match status" value="2"/>
</dbReference>
<dbReference type="InterPro" id="IPR035965">
    <property type="entry name" value="PAS-like_dom_sf"/>
</dbReference>
<dbReference type="InterPro" id="IPR001610">
    <property type="entry name" value="PAC"/>
</dbReference>
<dbReference type="SMART" id="SM00091">
    <property type="entry name" value="PAS"/>
    <property type="match status" value="2"/>
</dbReference>
<evidence type="ECO:0000259" key="7">
    <source>
        <dbReference type="PROSITE" id="PS50112"/>
    </source>
</evidence>
<keyword evidence="3 4" id="KW-0597">Phosphoprotein</keyword>
<dbReference type="PROSITE" id="PS50112">
    <property type="entry name" value="PAS"/>
    <property type="match status" value="2"/>
</dbReference>
<dbReference type="Pfam" id="PF02518">
    <property type="entry name" value="HATPase_c"/>
    <property type="match status" value="1"/>
</dbReference>
<dbReference type="PRINTS" id="PR00344">
    <property type="entry name" value="BCTRLSENSOR"/>
</dbReference>
<dbReference type="InterPro" id="IPR000014">
    <property type="entry name" value="PAS"/>
</dbReference>
<dbReference type="SMART" id="SM00086">
    <property type="entry name" value="PAC"/>
    <property type="match status" value="2"/>
</dbReference>
<comment type="catalytic activity">
    <reaction evidence="1">
        <text>ATP + protein L-histidine = ADP + protein N-phospho-L-histidine.</text>
        <dbReference type="EC" id="2.7.13.3"/>
    </reaction>
</comment>
<dbReference type="Pfam" id="PF00072">
    <property type="entry name" value="Response_reg"/>
    <property type="match status" value="1"/>
</dbReference>